<dbReference type="GO" id="GO:0043204">
    <property type="term" value="C:perikaryon"/>
    <property type="evidence" value="ECO:0007669"/>
    <property type="project" value="UniProtKB-SubCell"/>
</dbReference>
<dbReference type="PROSITE" id="PS51450">
    <property type="entry name" value="LRR"/>
    <property type="match status" value="8"/>
</dbReference>
<dbReference type="SMART" id="SM00364">
    <property type="entry name" value="LRR_BAC"/>
    <property type="match status" value="8"/>
</dbReference>
<evidence type="ECO:0000256" key="1">
    <source>
        <dbReference type="ARBA" id="ARBA00004613"/>
    </source>
</evidence>
<evidence type="ECO:0000259" key="10">
    <source>
        <dbReference type="PROSITE" id="PS50025"/>
    </source>
</evidence>
<dbReference type="InterPro" id="IPR000742">
    <property type="entry name" value="EGF"/>
</dbReference>
<dbReference type="PROSITE" id="PS00022">
    <property type="entry name" value="EGF_1"/>
    <property type="match status" value="3"/>
</dbReference>
<dbReference type="GO" id="GO:0045121">
    <property type="term" value="C:membrane raft"/>
    <property type="evidence" value="ECO:0007669"/>
    <property type="project" value="UniProtKB-SubCell"/>
</dbReference>
<dbReference type="GO" id="GO:0007399">
    <property type="term" value="P:nervous system development"/>
    <property type="evidence" value="ECO:0007669"/>
    <property type="project" value="UniProtKB-ARBA"/>
</dbReference>
<evidence type="ECO:0000256" key="5">
    <source>
        <dbReference type="ARBA" id="ARBA00022729"/>
    </source>
</evidence>
<feature type="disulfide bond" evidence="8">
    <location>
        <begin position="1031"/>
        <end position="1040"/>
    </location>
</feature>
<dbReference type="SUPFAM" id="SSF57196">
    <property type="entry name" value="EGF/Laminin"/>
    <property type="match status" value="3"/>
</dbReference>
<dbReference type="PRINTS" id="PR00019">
    <property type="entry name" value="LEURICHRPT"/>
</dbReference>
<dbReference type="SMART" id="SM00282">
    <property type="entry name" value="LamG"/>
    <property type="match status" value="1"/>
</dbReference>
<feature type="disulfide bond" evidence="8">
    <location>
        <begin position="1077"/>
        <end position="1086"/>
    </location>
</feature>
<dbReference type="FunFam" id="3.80.10.10:FF:000002">
    <property type="entry name" value="Slit guidance ligand 2"/>
    <property type="match status" value="1"/>
</dbReference>
<feature type="domain" description="EGF-like" evidence="11">
    <location>
        <begin position="1089"/>
        <end position="1129"/>
    </location>
</feature>
<keyword evidence="13" id="KW-1185">Reference proteome</keyword>
<dbReference type="InterPro" id="IPR013320">
    <property type="entry name" value="ConA-like_dom_sf"/>
</dbReference>
<feature type="non-terminal residue" evidence="12">
    <location>
        <position position="1394"/>
    </location>
</feature>
<dbReference type="InterPro" id="IPR000372">
    <property type="entry name" value="LRRNT"/>
</dbReference>
<dbReference type="Pfam" id="PF00008">
    <property type="entry name" value="EGF"/>
    <property type="match status" value="1"/>
</dbReference>
<dbReference type="EMBL" id="JABEBT010000061">
    <property type="protein sequence ID" value="KAF7634264.1"/>
    <property type="molecule type" value="Genomic_DNA"/>
</dbReference>
<evidence type="ECO:0000256" key="7">
    <source>
        <dbReference type="ARBA" id="ARBA00023157"/>
    </source>
</evidence>
<dbReference type="PROSITE" id="PS01186">
    <property type="entry name" value="EGF_2"/>
    <property type="match status" value="3"/>
</dbReference>
<dbReference type="SUPFAM" id="SSF52058">
    <property type="entry name" value="L domain-like"/>
    <property type="match status" value="3"/>
</dbReference>
<keyword evidence="8" id="KW-0245">EGF-like domain</keyword>
<dbReference type="GO" id="GO:0005886">
    <property type="term" value="C:plasma membrane"/>
    <property type="evidence" value="ECO:0007669"/>
    <property type="project" value="UniProtKB-SubCell"/>
</dbReference>
<feature type="domain" description="EGF-like" evidence="11">
    <location>
        <begin position="1043"/>
        <end position="1087"/>
    </location>
</feature>
<dbReference type="InterPro" id="IPR032675">
    <property type="entry name" value="LRR_dom_sf"/>
</dbReference>
<dbReference type="Proteomes" id="UP000605970">
    <property type="component" value="Unassembled WGS sequence"/>
</dbReference>
<protein>
    <submittedName>
        <fullName evidence="12">Uncharacterized protein</fullName>
    </submittedName>
</protein>
<dbReference type="Gene3D" id="2.10.25.10">
    <property type="entry name" value="Laminin"/>
    <property type="match status" value="3"/>
</dbReference>
<feature type="chain" id="PRO_5035809350" evidence="9">
    <location>
        <begin position="20"/>
        <end position="1394"/>
    </location>
</feature>
<keyword evidence="2" id="KW-0217">Developmental protein</keyword>
<evidence type="ECO:0000256" key="8">
    <source>
        <dbReference type="PROSITE-ProRule" id="PRU00076"/>
    </source>
</evidence>
<dbReference type="SUPFAM" id="SSF49899">
    <property type="entry name" value="Concanavalin A-like lectins/glucanases"/>
    <property type="match status" value="1"/>
</dbReference>
<dbReference type="FunFam" id="3.80.10.10:FF:001360">
    <property type="entry name" value="Uncharacterized protein"/>
    <property type="match status" value="1"/>
</dbReference>
<evidence type="ECO:0000256" key="4">
    <source>
        <dbReference type="ARBA" id="ARBA00022614"/>
    </source>
</evidence>
<dbReference type="InterPro" id="IPR001791">
    <property type="entry name" value="Laminin_G"/>
</dbReference>
<dbReference type="CDD" id="cd00054">
    <property type="entry name" value="EGF_CA"/>
    <property type="match status" value="2"/>
</dbReference>
<keyword evidence="3" id="KW-0964">Secreted</keyword>
<dbReference type="SMART" id="SM00179">
    <property type="entry name" value="EGF_CA"/>
    <property type="match status" value="2"/>
</dbReference>
<dbReference type="SMART" id="SM00369">
    <property type="entry name" value="LRR_TYP"/>
    <property type="match status" value="15"/>
</dbReference>
<dbReference type="SMART" id="SM00013">
    <property type="entry name" value="LRRNT"/>
    <property type="match status" value="3"/>
</dbReference>
<feature type="disulfide bond" evidence="8">
    <location>
        <begin position="1119"/>
        <end position="1128"/>
    </location>
</feature>
<dbReference type="Pfam" id="PF00054">
    <property type="entry name" value="Laminin_G_1"/>
    <property type="match status" value="1"/>
</dbReference>
<dbReference type="InterPro" id="IPR001881">
    <property type="entry name" value="EGF-like_Ca-bd_dom"/>
</dbReference>
<keyword evidence="5 9" id="KW-0732">Signal</keyword>
<evidence type="ECO:0000256" key="9">
    <source>
        <dbReference type="SAM" id="SignalP"/>
    </source>
</evidence>
<dbReference type="InterPro" id="IPR050541">
    <property type="entry name" value="LRR_TM_domain-containing"/>
</dbReference>
<keyword evidence="7 8" id="KW-1015">Disulfide bond</keyword>
<feature type="domain" description="Laminin G" evidence="10">
    <location>
        <begin position="1190"/>
        <end position="1382"/>
    </location>
</feature>
<dbReference type="SMART" id="SM00082">
    <property type="entry name" value="LRRCT"/>
    <property type="match status" value="4"/>
</dbReference>
<dbReference type="PROSITE" id="PS50026">
    <property type="entry name" value="EGF_3"/>
    <property type="match status" value="3"/>
</dbReference>
<name>A0A8S9ZLI8_9BILA</name>
<dbReference type="GO" id="GO:0005576">
    <property type="term" value="C:extracellular region"/>
    <property type="evidence" value="ECO:0007669"/>
    <property type="project" value="UniProtKB-SubCell"/>
</dbReference>
<evidence type="ECO:0000313" key="13">
    <source>
        <dbReference type="Proteomes" id="UP000605970"/>
    </source>
</evidence>
<dbReference type="SMART" id="SM00181">
    <property type="entry name" value="EGF"/>
    <property type="match status" value="3"/>
</dbReference>
<proteinExistence type="predicted"/>
<keyword evidence="4" id="KW-0433">Leucine-rich repeat</keyword>
<dbReference type="InterPro" id="IPR000483">
    <property type="entry name" value="Cys-rich_flank_reg_C"/>
</dbReference>
<dbReference type="Gene3D" id="3.80.10.10">
    <property type="entry name" value="Ribonuclease Inhibitor"/>
    <property type="match status" value="6"/>
</dbReference>
<dbReference type="PROSITE" id="PS50025">
    <property type="entry name" value="LAM_G_DOMAIN"/>
    <property type="match status" value="1"/>
</dbReference>
<sequence>MPHKGLLASAALIIPLLISKKTDKSVGLVNSSSFSHQKQKSTCPKNCFCAHSTVICKGIRLDNVPKNIPNDTTKLDLQGNRITKLNAEDFAGLSDLRDNLIQEIEDGVFTQLKALERLRLDKNRIRSLPSNGFLTFNKLLRRLQPLQIILFSPDLSQNELWTISTEQIIGPTELLTLNLDRNQLHCLDSLSLNQWPSLEQLTISSNALTSLSELDLASLPKLRILKLGDNPWNCDCRMRWLKRLKVASQIRCYRPSYLFSRTLDKVSLKQLKCSGLEKRGITGSKRTCRQMDGCPSVCTCTQVGGNNSNNLNNGNEIVVDCHDRNLRFIPSGLPQNTVELRLEQNKITKLEANTFSHMSKLIRLDISKNNIIDVHPEAFKGLKQLNSLMLFANNLTDLDHHVFQDLESLQVLLLNGNKLKCLRDGIFNGLKHLRLLSLYDNNLKSITETTFSPLKNSLQILHLAKNPLICDCNLKWLAKLLYSRPIETSGARCNSPERLEKHRIITTSIVDFKCLGSEELITLGAGNCILDNECPEFCKCFGTIVDCSNVGLLSPPSSIPHFTTSLILSNNKITKLEPFAFGTLPNLQSLDLSENNLSYLAPNSLNGITNLEILNLSNNSLFQLNILKALNDGNEVDLMTKKDYKLEITFLDGNAFTCLSLESFPDTLKKLTLNRNQNLHAILITNDKTKLSLNIEIDGSGQWLCNCNLNKLLRNGSIKIQKTLSIPPKCVGPDNFKGMPLEEFKNIICKDQQTNSYCSEEGILCPFGCKCITTNYNEEQKQLIFHKFKHRRRRLLFRHRRHENKNKFNSVILNCSNSSLINIPWPLPYNTEELILDNNRIEFIKFENFNGLKQLRKLDISHNLIENIPSNVFSSLKKLNSLLLSNNRIRCLSEGAFDGLEQLRVLSLQSNLISYLPESAFSKFVIETQQTLSHISLGDNPLLCDCGMNWAIKWLKSKFLEPGIARCSAPPERRQQLLLSVQPYAPCPPLHNKKQADLCNLCSPEKCLNGGKCLLDENTGEKDFFQFKCICASGFYGNLCENRIDACFGVPCRNGGKCLVKFGENKLLYEGRFKCICLRGFTGERCERKVNECIEKGGKERCLNGGKCLEQLNGFKCECQKGWIGNFCEINVCGESLQNNCSLIRDEELSILSRIERANSNGNKLTKRNFCSFNFADPPKCNRRRAIAIKTSNSFISLGYWPINNNYNFTGNIEISFHFATNQSEGTMFWLAGKNDESFMILELIRGRLRLALQLGKGHEPYSQLYSMNIVNDAKSHWLVISLNGKKLYLTVDDFPTQFAINTGPLNYFPDDFVQIYFGGVPADLGRRGLVHFRIFDSSSVIGCFWDIRLNQTSENEFNLLPYQSLDLSKYININDTSIGECFTKLCNLINKKY</sequence>
<dbReference type="CDD" id="cd00110">
    <property type="entry name" value="LamG"/>
    <property type="match status" value="1"/>
</dbReference>
<organism evidence="12 13">
    <name type="scientific">Meloidogyne graminicola</name>
    <dbReference type="NCBI Taxonomy" id="189291"/>
    <lineage>
        <taxon>Eukaryota</taxon>
        <taxon>Metazoa</taxon>
        <taxon>Ecdysozoa</taxon>
        <taxon>Nematoda</taxon>
        <taxon>Chromadorea</taxon>
        <taxon>Rhabditida</taxon>
        <taxon>Tylenchina</taxon>
        <taxon>Tylenchomorpha</taxon>
        <taxon>Tylenchoidea</taxon>
        <taxon>Meloidogynidae</taxon>
        <taxon>Meloidogyninae</taxon>
        <taxon>Meloidogyne</taxon>
    </lineage>
</organism>
<feature type="domain" description="EGF-like" evidence="11">
    <location>
        <begin position="1000"/>
        <end position="1041"/>
    </location>
</feature>
<dbReference type="OrthoDB" id="283575at2759"/>
<dbReference type="PANTHER" id="PTHR24369">
    <property type="entry name" value="ANTIGEN BSP, PUTATIVE-RELATED"/>
    <property type="match status" value="1"/>
</dbReference>
<comment type="subcellular location">
    <subcellularLocation>
        <location evidence="1">Secreted</location>
    </subcellularLocation>
</comment>
<comment type="caution">
    <text evidence="12">The sequence shown here is derived from an EMBL/GenBank/DDBJ whole genome shotgun (WGS) entry which is preliminary data.</text>
</comment>
<accession>A0A8S9ZLI8</accession>
<comment type="caution">
    <text evidence="8">Lacks conserved residue(s) required for the propagation of feature annotation.</text>
</comment>
<evidence type="ECO:0000256" key="6">
    <source>
        <dbReference type="ARBA" id="ARBA00022737"/>
    </source>
</evidence>
<dbReference type="SMART" id="SM00365">
    <property type="entry name" value="LRR_SD22"/>
    <property type="match status" value="8"/>
</dbReference>
<keyword evidence="6" id="KW-0677">Repeat</keyword>
<evidence type="ECO:0000313" key="12">
    <source>
        <dbReference type="EMBL" id="KAF7634264.1"/>
    </source>
</evidence>
<dbReference type="InterPro" id="IPR003591">
    <property type="entry name" value="Leu-rich_rpt_typical-subtyp"/>
</dbReference>
<reference evidence="12" key="1">
    <citation type="journal article" date="2020" name="Ecol. Evol.">
        <title>Genome structure and content of the rice root-knot nematode (Meloidogyne graminicola).</title>
        <authorList>
            <person name="Phan N.T."/>
            <person name="Danchin E.G.J."/>
            <person name="Klopp C."/>
            <person name="Perfus-Barbeoch L."/>
            <person name="Kozlowski D.K."/>
            <person name="Koutsovoulos G.D."/>
            <person name="Lopez-Roques C."/>
            <person name="Bouchez O."/>
            <person name="Zahm M."/>
            <person name="Besnard G."/>
            <person name="Bellafiore S."/>
        </authorList>
    </citation>
    <scope>NUCLEOTIDE SEQUENCE</scope>
    <source>
        <strain evidence="12">VN-18</strain>
    </source>
</reference>
<dbReference type="PANTHER" id="PTHR24369:SF210">
    <property type="entry name" value="CHAOPTIN-RELATED"/>
    <property type="match status" value="1"/>
</dbReference>
<dbReference type="GO" id="GO:0042995">
    <property type="term" value="C:cell projection"/>
    <property type="evidence" value="ECO:0007669"/>
    <property type="project" value="UniProtKB-SubCell"/>
</dbReference>
<feature type="signal peptide" evidence="9">
    <location>
        <begin position="1"/>
        <end position="19"/>
    </location>
</feature>
<dbReference type="GO" id="GO:0098552">
    <property type="term" value="C:side of membrane"/>
    <property type="evidence" value="ECO:0007669"/>
    <property type="project" value="UniProtKB-KW"/>
</dbReference>
<evidence type="ECO:0000259" key="11">
    <source>
        <dbReference type="PROSITE" id="PS50026"/>
    </source>
</evidence>
<evidence type="ECO:0000256" key="3">
    <source>
        <dbReference type="ARBA" id="ARBA00022525"/>
    </source>
</evidence>
<evidence type="ECO:0000256" key="2">
    <source>
        <dbReference type="ARBA" id="ARBA00022473"/>
    </source>
</evidence>
<dbReference type="Pfam" id="PF01463">
    <property type="entry name" value="LRRCT"/>
    <property type="match status" value="3"/>
</dbReference>
<dbReference type="Pfam" id="PF13855">
    <property type="entry name" value="LRR_8"/>
    <property type="match status" value="5"/>
</dbReference>
<dbReference type="InterPro" id="IPR001611">
    <property type="entry name" value="Leu-rich_rpt"/>
</dbReference>
<dbReference type="GO" id="GO:0005509">
    <property type="term" value="F:calcium ion binding"/>
    <property type="evidence" value="ECO:0007669"/>
    <property type="project" value="InterPro"/>
</dbReference>
<dbReference type="Gene3D" id="2.60.120.200">
    <property type="match status" value="1"/>
</dbReference>
<gene>
    <name evidence="12" type="ORF">Mgra_00006342</name>
</gene>